<dbReference type="GO" id="GO:0006355">
    <property type="term" value="P:regulation of DNA-templated transcription"/>
    <property type="evidence" value="ECO:0007669"/>
    <property type="project" value="InterPro"/>
</dbReference>
<dbReference type="InterPro" id="IPR041920">
    <property type="entry name" value="ROS/MUCR_sf"/>
</dbReference>
<comment type="similarity">
    <text evidence="1">Belongs to the ros/MucR family.</text>
</comment>
<organism evidence="2">
    <name type="scientific">uncultured delta proteobacterium</name>
    <dbReference type="NCBI Taxonomy" id="34034"/>
    <lineage>
        <taxon>Bacteria</taxon>
        <taxon>Deltaproteobacteria</taxon>
        <taxon>environmental samples</taxon>
    </lineage>
</organism>
<name>A0A212KEY8_9DELT</name>
<proteinExistence type="inferred from homology"/>
<dbReference type="InterPro" id="IPR008807">
    <property type="entry name" value="ROS_MUCR"/>
</dbReference>
<gene>
    <name evidence="2" type="ORF">KL86DPRO_60088</name>
</gene>
<sequence length="137" mass="15531">MEDHIVMALEIVKAQAGFRSMTEEEICAMVRSVSAAIKKLLADGKSMDTLHVERASVDRSPKDNSIVCLECLKPFKMLTHKHMATHGLTPEEYRAKWGYAKDAPLVCKALQRLRRKKMKDIKLWEKRRKSPAGVVPA</sequence>
<dbReference type="GO" id="GO:0008270">
    <property type="term" value="F:zinc ion binding"/>
    <property type="evidence" value="ECO:0007669"/>
    <property type="project" value="InterPro"/>
</dbReference>
<accession>A0A212KEY8</accession>
<dbReference type="GO" id="GO:0003677">
    <property type="term" value="F:DNA binding"/>
    <property type="evidence" value="ECO:0007669"/>
    <property type="project" value="InterPro"/>
</dbReference>
<evidence type="ECO:0000256" key="1">
    <source>
        <dbReference type="ARBA" id="ARBA00007031"/>
    </source>
</evidence>
<reference evidence="2" key="1">
    <citation type="submission" date="2016-04" db="EMBL/GenBank/DDBJ databases">
        <authorList>
            <person name="Evans L.H."/>
            <person name="Alamgir A."/>
            <person name="Owens N."/>
            <person name="Weber N.D."/>
            <person name="Virtaneva K."/>
            <person name="Barbian K."/>
            <person name="Babar A."/>
            <person name="Rosenke K."/>
        </authorList>
    </citation>
    <scope>NUCLEOTIDE SEQUENCE</scope>
    <source>
        <strain evidence="2">86</strain>
    </source>
</reference>
<dbReference type="Pfam" id="PF05443">
    <property type="entry name" value="ROS_MUCR"/>
    <property type="match status" value="1"/>
</dbReference>
<protein>
    <submittedName>
        <fullName evidence="2">Transcriptional regulator, MucR family</fullName>
    </submittedName>
</protein>
<dbReference type="Gene3D" id="1.10.10.1550">
    <property type="entry name" value="ROS/MUCR transcriptional regulator protein"/>
    <property type="match status" value="1"/>
</dbReference>
<evidence type="ECO:0000313" key="2">
    <source>
        <dbReference type="EMBL" id="SBW10239.1"/>
    </source>
</evidence>
<dbReference type="EMBL" id="FLUQ01000006">
    <property type="protein sequence ID" value="SBW10239.1"/>
    <property type="molecule type" value="Genomic_DNA"/>
</dbReference>
<dbReference type="AlphaFoldDB" id="A0A212KEY8"/>